<evidence type="ECO:0000313" key="2">
    <source>
        <dbReference type="Proteomes" id="UP000464787"/>
    </source>
</evidence>
<protein>
    <submittedName>
        <fullName evidence="1">Uncharacterized protein</fullName>
    </submittedName>
</protein>
<dbReference type="RefSeq" id="WP_160553159.1">
    <property type="nucleotide sequence ID" value="NZ_CP047650.1"/>
</dbReference>
<accession>A0A857J6A5</accession>
<sequence>MEMSILDAAYNVGQDYKDGGAAGLARRMGENPSHFSSQLAQTGSAKLGLATALKMSVMTGDLRILQVFAQECGQMLVPLPEIQSLSTEDCLQRLGSASIEFAHVAATCCESLADDDVNANELARFRKAKGVLQNAMHQLDVAMAAKHEASKPASERSGGAA</sequence>
<dbReference type="KEGG" id="xyk:GT347_15995"/>
<keyword evidence="2" id="KW-1185">Reference proteome</keyword>
<name>A0A857J6A5_9BURK</name>
<dbReference type="GO" id="GO:0003677">
    <property type="term" value="F:DNA binding"/>
    <property type="evidence" value="ECO:0007669"/>
    <property type="project" value="InterPro"/>
</dbReference>
<dbReference type="EMBL" id="CP047650">
    <property type="protein sequence ID" value="QHI99346.1"/>
    <property type="molecule type" value="Genomic_DNA"/>
</dbReference>
<evidence type="ECO:0000313" key="1">
    <source>
        <dbReference type="EMBL" id="QHI99346.1"/>
    </source>
</evidence>
<proteinExistence type="predicted"/>
<dbReference type="InterPro" id="IPR009679">
    <property type="entry name" value="Phage_186_CII-like"/>
</dbReference>
<gene>
    <name evidence="1" type="ORF">GT347_15995</name>
</gene>
<reference evidence="1 2" key="1">
    <citation type="submission" date="2020-01" db="EMBL/GenBank/DDBJ databases">
        <title>Genome sequencing of strain KACC 21265.</title>
        <authorList>
            <person name="Heo J."/>
            <person name="Kim S.-J."/>
            <person name="Kim J.-S."/>
            <person name="Hong S.-B."/>
            <person name="Kwon S.-W."/>
        </authorList>
    </citation>
    <scope>NUCLEOTIDE SEQUENCE [LARGE SCALE GENOMIC DNA]</scope>
    <source>
        <strain evidence="1 2">KACC 21265</strain>
    </source>
</reference>
<dbReference type="AlphaFoldDB" id="A0A857J6A5"/>
<organism evidence="1 2">
    <name type="scientific">Xylophilus rhododendri</name>
    <dbReference type="NCBI Taxonomy" id="2697032"/>
    <lineage>
        <taxon>Bacteria</taxon>
        <taxon>Pseudomonadati</taxon>
        <taxon>Pseudomonadota</taxon>
        <taxon>Betaproteobacteria</taxon>
        <taxon>Burkholderiales</taxon>
        <taxon>Xylophilus</taxon>
    </lineage>
</organism>
<dbReference type="Pfam" id="PF06892">
    <property type="entry name" value="Phage_CP76"/>
    <property type="match status" value="1"/>
</dbReference>
<dbReference type="Proteomes" id="UP000464787">
    <property type="component" value="Chromosome"/>
</dbReference>